<dbReference type="RefSeq" id="WP_307016755.1">
    <property type="nucleotide sequence ID" value="NZ_JAUANV010000044.1"/>
</dbReference>
<feature type="domain" description="DUF5348" evidence="1">
    <location>
        <begin position="5"/>
        <end position="71"/>
    </location>
</feature>
<keyword evidence="3" id="KW-1185">Reference proteome</keyword>
<organism evidence="2 3">
    <name type="scientific">Alicyclobacillus cycloheptanicus</name>
    <dbReference type="NCBI Taxonomy" id="1457"/>
    <lineage>
        <taxon>Bacteria</taxon>
        <taxon>Bacillati</taxon>
        <taxon>Bacillota</taxon>
        <taxon>Bacilli</taxon>
        <taxon>Bacillales</taxon>
        <taxon>Alicyclobacillaceae</taxon>
        <taxon>Alicyclobacillus</taxon>
    </lineage>
</organism>
<dbReference type="Gene3D" id="2.40.10.390">
    <property type="match status" value="1"/>
</dbReference>
<protein>
    <recommendedName>
        <fullName evidence="1">DUF5348 domain-containing protein</fullName>
    </recommendedName>
</protein>
<sequence length="72" mass="8588">MRYAQMRHNPQNDRWTVRTGEREYGLHCGETFDLVVEGQPYPCRLEMAETWYVILGNVGLALRPREVYQVRM</sequence>
<comment type="caution">
    <text evidence="2">The sequence shown here is derived from an EMBL/GenBank/DDBJ whole genome shotgun (WGS) entry which is preliminary data.</text>
</comment>
<dbReference type="Proteomes" id="UP001232973">
    <property type="component" value="Unassembled WGS sequence"/>
</dbReference>
<accession>A0ABT9XMC7</accession>
<dbReference type="EMBL" id="JAUSTP010000046">
    <property type="protein sequence ID" value="MDQ0191471.1"/>
    <property type="molecule type" value="Genomic_DNA"/>
</dbReference>
<reference evidence="2 3" key="1">
    <citation type="submission" date="2023-07" db="EMBL/GenBank/DDBJ databases">
        <title>Genomic Encyclopedia of Type Strains, Phase IV (KMG-IV): sequencing the most valuable type-strain genomes for metagenomic binning, comparative biology and taxonomic classification.</title>
        <authorList>
            <person name="Goeker M."/>
        </authorList>
    </citation>
    <scope>NUCLEOTIDE SEQUENCE [LARGE SCALE GENOMIC DNA]</scope>
    <source>
        <strain evidence="2 3">DSM 4006</strain>
    </source>
</reference>
<dbReference type="InterPro" id="IPR035255">
    <property type="entry name" value="DUF5348"/>
</dbReference>
<dbReference type="Pfam" id="PF17295">
    <property type="entry name" value="DUF5348"/>
    <property type="match status" value="1"/>
</dbReference>
<proteinExistence type="predicted"/>
<gene>
    <name evidence="2" type="ORF">J2S03_003342</name>
</gene>
<evidence type="ECO:0000259" key="1">
    <source>
        <dbReference type="Pfam" id="PF17295"/>
    </source>
</evidence>
<evidence type="ECO:0000313" key="3">
    <source>
        <dbReference type="Proteomes" id="UP001232973"/>
    </source>
</evidence>
<evidence type="ECO:0000313" key="2">
    <source>
        <dbReference type="EMBL" id="MDQ0191471.1"/>
    </source>
</evidence>
<name>A0ABT9XMC7_9BACL</name>